<accession>A0A259U006</accession>
<organism evidence="3 4">
    <name type="scientific">Rubricoccus marinus</name>
    <dbReference type="NCBI Taxonomy" id="716817"/>
    <lineage>
        <taxon>Bacteria</taxon>
        <taxon>Pseudomonadati</taxon>
        <taxon>Rhodothermota</taxon>
        <taxon>Rhodothermia</taxon>
        <taxon>Rhodothermales</taxon>
        <taxon>Rubricoccaceae</taxon>
        <taxon>Rubricoccus</taxon>
    </lineage>
</organism>
<dbReference type="GO" id="GO:0003755">
    <property type="term" value="F:peptidyl-prolyl cis-trans isomerase activity"/>
    <property type="evidence" value="ECO:0007669"/>
    <property type="project" value="InterPro"/>
</dbReference>
<evidence type="ECO:0000256" key="1">
    <source>
        <dbReference type="SAM" id="SignalP"/>
    </source>
</evidence>
<keyword evidence="1" id="KW-0732">Signal</keyword>
<dbReference type="RefSeq" id="WP_094548526.1">
    <property type="nucleotide sequence ID" value="NZ_MQWB01000001.1"/>
</dbReference>
<dbReference type="PANTHER" id="PTHR47245:SF2">
    <property type="entry name" value="PEPTIDYL-PROLYL CIS-TRANS ISOMERASE HP_0175-RELATED"/>
    <property type="match status" value="1"/>
</dbReference>
<evidence type="ECO:0000313" key="3">
    <source>
        <dbReference type="EMBL" id="OZC03311.1"/>
    </source>
</evidence>
<dbReference type="Gene3D" id="1.10.4030.10">
    <property type="entry name" value="Porin chaperone SurA, peptide-binding domain"/>
    <property type="match status" value="1"/>
</dbReference>
<feature type="signal peptide" evidence="1">
    <location>
        <begin position="1"/>
        <end position="17"/>
    </location>
</feature>
<dbReference type="Gene3D" id="3.10.50.40">
    <property type="match status" value="1"/>
</dbReference>
<dbReference type="EMBL" id="MQWB01000001">
    <property type="protein sequence ID" value="OZC03311.1"/>
    <property type="molecule type" value="Genomic_DNA"/>
</dbReference>
<reference evidence="3 4" key="1">
    <citation type="submission" date="2016-11" db="EMBL/GenBank/DDBJ databases">
        <title>Study of marine rhodopsin-containing bacteria.</title>
        <authorList>
            <person name="Yoshizawa S."/>
            <person name="Kumagai Y."/>
            <person name="Kogure K."/>
        </authorList>
    </citation>
    <scope>NUCLEOTIDE SEQUENCE [LARGE SCALE GENOMIC DNA]</scope>
    <source>
        <strain evidence="3 4">SG-29</strain>
    </source>
</reference>
<dbReference type="InParanoid" id="A0A259U006"/>
<dbReference type="InterPro" id="IPR027304">
    <property type="entry name" value="Trigger_fact/SurA_dom_sf"/>
</dbReference>
<dbReference type="PANTHER" id="PTHR47245">
    <property type="entry name" value="PEPTIDYLPROLYL ISOMERASE"/>
    <property type="match status" value="1"/>
</dbReference>
<name>A0A259U006_9BACT</name>
<dbReference type="AlphaFoldDB" id="A0A259U006"/>
<keyword evidence="4" id="KW-1185">Reference proteome</keyword>
<evidence type="ECO:0000313" key="4">
    <source>
        <dbReference type="Proteomes" id="UP000216446"/>
    </source>
</evidence>
<dbReference type="InterPro" id="IPR046357">
    <property type="entry name" value="PPIase_dom_sf"/>
</dbReference>
<dbReference type="InterPro" id="IPR050245">
    <property type="entry name" value="PrsA_foldase"/>
</dbReference>
<dbReference type="SUPFAM" id="SSF109998">
    <property type="entry name" value="Triger factor/SurA peptide-binding domain-like"/>
    <property type="match status" value="1"/>
</dbReference>
<dbReference type="Gene3D" id="1.10.8.1040">
    <property type="match status" value="1"/>
</dbReference>
<comment type="caution">
    <text evidence="3">The sequence shown here is derived from an EMBL/GenBank/DDBJ whole genome shotgun (WGS) entry which is preliminary data.</text>
</comment>
<proteinExistence type="predicted"/>
<feature type="domain" description="PpiC" evidence="2">
    <location>
        <begin position="118"/>
        <end position="251"/>
    </location>
</feature>
<dbReference type="Proteomes" id="UP000216446">
    <property type="component" value="Unassembled WGS sequence"/>
</dbReference>
<gene>
    <name evidence="3" type="ORF">BSZ36_10155</name>
</gene>
<feature type="chain" id="PRO_5012740208" description="PpiC domain-containing protein" evidence="1">
    <location>
        <begin position="18"/>
        <end position="287"/>
    </location>
</feature>
<protein>
    <recommendedName>
        <fullName evidence="2">PpiC domain-containing protein</fullName>
    </recommendedName>
</protein>
<dbReference type="Pfam" id="PF13145">
    <property type="entry name" value="Rotamase_2"/>
    <property type="match status" value="1"/>
</dbReference>
<dbReference type="OrthoDB" id="1493287at2"/>
<evidence type="ECO:0000259" key="2">
    <source>
        <dbReference type="Pfam" id="PF13145"/>
    </source>
</evidence>
<sequence length="287" mass="30848">MRALVFLLVPLALTACGGGSTEPDAASGGAVVARVGDAVLSEGELQEALGGATPGLDSAAARRQVMEQWVRRELVVQEARRAGLDEEGDVQRALRESEQSVLEAAYLSRFFESTPAEPTEPEIAAYYEANRDKLTLREPYVRVRLLRMPTAARAQEAQNALAQIQGTPLADSLFALTAREYATDPDGATELADSFIPESRLRALNEDLGLRISALGAGAAPIVLTAPEATYVVSVVERVQPGQVPSLGMIRPEIVERLAIRKRKDAEARHIARLRSEAEAGGRLAIQ</sequence>
<dbReference type="PROSITE" id="PS51257">
    <property type="entry name" value="PROKAR_LIPOPROTEIN"/>
    <property type="match status" value="1"/>
</dbReference>
<dbReference type="InterPro" id="IPR000297">
    <property type="entry name" value="PPIase_PpiC"/>
</dbReference>